<evidence type="ECO:0000313" key="7">
    <source>
        <dbReference type="EMBL" id="EZH72587.1"/>
    </source>
</evidence>
<reference evidence="7 8" key="1">
    <citation type="submission" date="2014-04" db="EMBL/GenBank/DDBJ databases">
        <title>Aquimarina sp. 22II-S11-z7 Genome Sequencing.</title>
        <authorList>
            <person name="Lai Q."/>
        </authorList>
    </citation>
    <scope>NUCLEOTIDE SEQUENCE [LARGE SCALE GENOMIC DNA]</scope>
    <source>
        <strain evidence="7 8">22II-S11-z7</strain>
    </source>
</reference>
<dbReference type="InterPro" id="IPR009057">
    <property type="entry name" value="Homeodomain-like_sf"/>
</dbReference>
<dbReference type="STRING" id="1317122.ATO12_20850"/>
<dbReference type="Gene3D" id="1.10.357.10">
    <property type="entry name" value="Tetracycline Repressor, domain 2"/>
    <property type="match status" value="1"/>
</dbReference>
<feature type="coiled-coil region" evidence="5">
    <location>
        <begin position="107"/>
        <end position="134"/>
    </location>
</feature>
<dbReference type="AlphaFoldDB" id="A0A023BRI5"/>
<dbReference type="SUPFAM" id="SSF48498">
    <property type="entry name" value="Tetracyclin repressor-like, C-terminal domain"/>
    <property type="match status" value="1"/>
</dbReference>
<comment type="caution">
    <text evidence="7">The sequence shown here is derived from an EMBL/GenBank/DDBJ whole genome shotgun (WGS) entry which is preliminary data.</text>
</comment>
<evidence type="ECO:0000256" key="1">
    <source>
        <dbReference type="ARBA" id="ARBA00023015"/>
    </source>
</evidence>
<feature type="DNA-binding region" description="H-T-H motif" evidence="4">
    <location>
        <begin position="27"/>
        <end position="46"/>
    </location>
</feature>
<evidence type="ECO:0000259" key="6">
    <source>
        <dbReference type="PROSITE" id="PS50977"/>
    </source>
</evidence>
<keyword evidence="1" id="KW-0805">Transcription regulation</keyword>
<dbReference type="PANTHER" id="PTHR47506:SF1">
    <property type="entry name" value="HTH-TYPE TRANSCRIPTIONAL REGULATOR YJDC"/>
    <property type="match status" value="1"/>
</dbReference>
<dbReference type="InterPro" id="IPR001647">
    <property type="entry name" value="HTH_TetR"/>
</dbReference>
<dbReference type="GO" id="GO:0003677">
    <property type="term" value="F:DNA binding"/>
    <property type="evidence" value="ECO:0007669"/>
    <property type="project" value="UniProtKB-UniRule"/>
</dbReference>
<dbReference type="EMBL" id="AQRA01000007">
    <property type="protein sequence ID" value="EZH72587.1"/>
    <property type="molecule type" value="Genomic_DNA"/>
</dbReference>
<dbReference type="eggNOG" id="COG1309">
    <property type="taxonomic scope" value="Bacteria"/>
</dbReference>
<accession>A0A023BRI5</accession>
<dbReference type="PANTHER" id="PTHR47506">
    <property type="entry name" value="TRANSCRIPTIONAL REGULATORY PROTEIN"/>
    <property type="match status" value="1"/>
</dbReference>
<dbReference type="PRINTS" id="PR00455">
    <property type="entry name" value="HTHTETR"/>
</dbReference>
<feature type="domain" description="HTH tetR-type" evidence="6">
    <location>
        <begin position="4"/>
        <end position="64"/>
    </location>
</feature>
<dbReference type="InterPro" id="IPR011075">
    <property type="entry name" value="TetR_C"/>
</dbReference>
<dbReference type="OrthoDB" id="9787680at2"/>
<keyword evidence="5" id="KW-0175">Coiled coil</keyword>
<gene>
    <name evidence="7" type="ORF">ATO12_20850</name>
</gene>
<organism evidence="7 8">
    <name type="scientific">Aquimarina atlantica</name>
    <dbReference type="NCBI Taxonomy" id="1317122"/>
    <lineage>
        <taxon>Bacteria</taxon>
        <taxon>Pseudomonadati</taxon>
        <taxon>Bacteroidota</taxon>
        <taxon>Flavobacteriia</taxon>
        <taxon>Flavobacteriales</taxon>
        <taxon>Flavobacteriaceae</taxon>
        <taxon>Aquimarina</taxon>
    </lineage>
</organism>
<name>A0A023BRI5_9FLAO</name>
<keyword evidence="2 4" id="KW-0238">DNA-binding</keyword>
<keyword evidence="3" id="KW-0804">Transcription</keyword>
<evidence type="ECO:0000256" key="3">
    <source>
        <dbReference type="ARBA" id="ARBA00023163"/>
    </source>
</evidence>
<dbReference type="Proteomes" id="UP000023541">
    <property type="component" value="Unassembled WGS sequence"/>
</dbReference>
<evidence type="ECO:0000256" key="5">
    <source>
        <dbReference type="SAM" id="Coils"/>
    </source>
</evidence>
<dbReference type="InterPro" id="IPR036271">
    <property type="entry name" value="Tet_transcr_reg_TetR-rel_C_sf"/>
</dbReference>
<proteinExistence type="predicted"/>
<dbReference type="SUPFAM" id="SSF46689">
    <property type="entry name" value="Homeodomain-like"/>
    <property type="match status" value="1"/>
</dbReference>
<protein>
    <submittedName>
        <fullName evidence="7">TetR family transcriptional regulator</fullName>
    </submittedName>
</protein>
<sequence length="187" mass="21823">MKHSLVRQHIIETASDLFYQKGYNRTGINEIIKEAGIAKATLYNHFASKEDICLAYLRFRNDLFTKNIRTFVGNAKKGKDQLYALFHFLIEFFAEKDFNGCWCVNTIAEIPRENEKIRKEIQKQKEEFIEFIKELVEKNCSQNTTSENEILAKKVYLIYESSISESKLHQNQWPIATGLSLCKSILN</sequence>
<keyword evidence="8" id="KW-1185">Reference proteome</keyword>
<evidence type="ECO:0000313" key="8">
    <source>
        <dbReference type="Proteomes" id="UP000023541"/>
    </source>
</evidence>
<evidence type="ECO:0000256" key="4">
    <source>
        <dbReference type="PROSITE-ProRule" id="PRU00335"/>
    </source>
</evidence>
<dbReference type="RefSeq" id="WP_034243766.1">
    <property type="nucleotide sequence ID" value="NZ_AQRA01000007.1"/>
</dbReference>
<dbReference type="Pfam" id="PF00440">
    <property type="entry name" value="TetR_N"/>
    <property type="match status" value="1"/>
</dbReference>
<dbReference type="PROSITE" id="PS50977">
    <property type="entry name" value="HTH_TETR_2"/>
    <property type="match status" value="1"/>
</dbReference>
<dbReference type="Pfam" id="PF16925">
    <property type="entry name" value="TetR_C_13"/>
    <property type="match status" value="1"/>
</dbReference>
<evidence type="ECO:0000256" key="2">
    <source>
        <dbReference type="ARBA" id="ARBA00023125"/>
    </source>
</evidence>